<dbReference type="PROSITE" id="PS51257">
    <property type="entry name" value="PROKAR_LIPOPROTEIN"/>
    <property type="match status" value="1"/>
</dbReference>
<feature type="domain" description="Bifunctional inhibitor/plant lipid transfer protein/seed storage helical" evidence="11">
    <location>
        <begin position="29"/>
        <end position="109"/>
    </location>
</feature>
<feature type="compositionally biased region" description="Low complexity" evidence="9">
    <location>
        <begin position="141"/>
        <end position="170"/>
    </location>
</feature>
<comment type="subcellular location">
    <subcellularLocation>
        <location evidence="1">Cell membrane</location>
        <topology evidence="1">Lipid-anchor</topology>
        <topology evidence="1">GPI-anchor</topology>
    </subcellularLocation>
</comment>
<evidence type="ECO:0000256" key="6">
    <source>
        <dbReference type="ARBA" id="ARBA00023157"/>
    </source>
</evidence>
<dbReference type="FunFam" id="1.10.110.10:FF:000001">
    <property type="entry name" value="Bifunctional inhibitor/lipid-transfer protein/seed storage 2S albumin superfamily protein"/>
    <property type="match status" value="1"/>
</dbReference>
<keyword evidence="4" id="KW-0472">Membrane</keyword>
<dbReference type="GO" id="GO:0098552">
    <property type="term" value="C:side of membrane"/>
    <property type="evidence" value="ECO:0007669"/>
    <property type="project" value="UniProtKB-KW"/>
</dbReference>
<dbReference type="OrthoDB" id="1914452at2759"/>
<organism evidence="12 13">
    <name type="scientific">Artemisia annua</name>
    <name type="common">Sweet wormwood</name>
    <dbReference type="NCBI Taxonomy" id="35608"/>
    <lineage>
        <taxon>Eukaryota</taxon>
        <taxon>Viridiplantae</taxon>
        <taxon>Streptophyta</taxon>
        <taxon>Embryophyta</taxon>
        <taxon>Tracheophyta</taxon>
        <taxon>Spermatophyta</taxon>
        <taxon>Magnoliopsida</taxon>
        <taxon>eudicotyledons</taxon>
        <taxon>Gunneridae</taxon>
        <taxon>Pentapetalae</taxon>
        <taxon>asterids</taxon>
        <taxon>campanulids</taxon>
        <taxon>Asterales</taxon>
        <taxon>Asteraceae</taxon>
        <taxon>Asteroideae</taxon>
        <taxon>Anthemideae</taxon>
        <taxon>Artemisiinae</taxon>
        <taxon>Artemisia</taxon>
    </lineage>
</organism>
<comment type="caution">
    <text evidence="12">The sequence shown here is derived from an EMBL/GenBank/DDBJ whole genome shotgun (WGS) entry which is preliminary data.</text>
</comment>
<dbReference type="InterPro" id="IPR036312">
    <property type="entry name" value="Bifun_inhib/LTP/seed_sf"/>
</dbReference>
<dbReference type="GO" id="GO:0005886">
    <property type="term" value="C:plasma membrane"/>
    <property type="evidence" value="ECO:0007669"/>
    <property type="project" value="UniProtKB-SubCell"/>
</dbReference>
<comment type="similarity">
    <text evidence="2">Belongs to the plant LTP family.</text>
</comment>
<dbReference type="InterPro" id="IPR016140">
    <property type="entry name" value="Bifunc_inhib/LTP/seed_store"/>
</dbReference>
<feature type="region of interest" description="Disordered" evidence="9">
    <location>
        <begin position="125"/>
        <end position="186"/>
    </location>
</feature>
<dbReference type="EMBL" id="PKPP01003245">
    <property type="protein sequence ID" value="PWA70423.1"/>
    <property type="molecule type" value="Genomic_DNA"/>
</dbReference>
<feature type="chain" id="PRO_5015402595" evidence="10">
    <location>
        <begin position="24"/>
        <end position="217"/>
    </location>
</feature>
<accession>A0A2U1NA97</accession>
<evidence type="ECO:0000259" key="11">
    <source>
        <dbReference type="SMART" id="SM00499"/>
    </source>
</evidence>
<evidence type="ECO:0000256" key="5">
    <source>
        <dbReference type="ARBA" id="ARBA00022729"/>
    </source>
</evidence>
<dbReference type="Proteomes" id="UP000245207">
    <property type="component" value="Unassembled WGS sequence"/>
</dbReference>
<dbReference type="Pfam" id="PF14368">
    <property type="entry name" value="LTP_2"/>
    <property type="match status" value="1"/>
</dbReference>
<dbReference type="CDD" id="cd00010">
    <property type="entry name" value="AAI_LTSS"/>
    <property type="match status" value="1"/>
</dbReference>
<evidence type="ECO:0000256" key="2">
    <source>
        <dbReference type="ARBA" id="ARBA00009748"/>
    </source>
</evidence>
<evidence type="ECO:0000256" key="1">
    <source>
        <dbReference type="ARBA" id="ARBA00004609"/>
    </source>
</evidence>
<keyword evidence="7" id="KW-0325">Glycoprotein</keyword>
<name>A0A2U1NA97_ARTAN</name>
<evidence type="ECO:0000313" key="13">
    <source>
        <dbReference type="Proteomes" id="UP000245207"/>
    </source>
</evidence>
<keyword evidence="6" id="KW-1015">Disulfide bond</keyword>
<sequence length="217" mass="21916">MSSRCIVLALVVASCFVMEPVYSQINTACTSSMISSFTPCLNFLTNSTTNGATTPTSSCCGSLKSLMSNGTDCLCLIVTGNVPFQIPINRTLAVSLPRACNMPGVPLQCKAPAAAPLSPTGPAAFVPAQAPGSSSSVPGALSPTSTPETNTTPALTPESDTTPDLTPPSTGVDSGIPTNNAGSRPTLTPSAAASTYVNSPFILAASGATIVAYFMLF</sequence>
<keyword evidence="4" id="KW-0336">GPI-anchor</keyword>
<reference evidence="12 13" key="1">
    <citation type="journal article" date="2018" name="Mol. Plant">
        <title>The genome of Artemisia annua provides insight into the evolution of Asteraceae family and artemisinin biosynthesis.</title>
        <authorList>
            <person name="Shen Q."/>
            <person name="Zhang L."/>
            <person name="Liao Z."/>
            <person name="Wang S."/>
            <person name="Yan T."/>
            <person name="Shi P."/>
            <person name="Liu M."/>
            <person name="Fu X."/>
            <person name="Pan Q."/>
            <person name="Wang Y."/>
            <person name="Lv Z."/>
            <person name="Lu X."/>
            <person name="Zhang F."/>
            <person name="Jiang W."/>
            <person name="Ma Y."/>
            <person name="Chen M."/>
            <person name="Hao X."/>
            <person name="Li L."/>
            <person name="Tang Y."/>
            <person name="Lv G."/>
            <person name="Zhou Y."/>
            <person name="Sun X."/>
            <person name="Brodelius P.E."/>
            <person name="Rose J.K.C."/>
            <person name="Tang K."/>
        </authorList>
    </citation>
    <scope>NUCLEOTIDE SEQUENCE [LARGE SCALE GENOMIC DNA]</scope>
    <source>
        <strain evidence="13">cv. Huhao1</strain>
        <tissue evidence="12">Leaf</tissue>
    </source>
</reference>
<dbReference type="STRING" id="35608.A0A2U1NA97"/>
<keyword evidence="13" id="KW-1185">Reference proteome</keyword>
<dbReference type="SMART" id="SM00499">
    <property type="entry name" value="AAI"/>
    <property type="match status" value="1"/>
</dbReference>
<evidence type="ECO:0000256" key="7">
    <source>
        <dbReference type="ARBA" id="ARBA00023180"/>
    </source>
</evidence>
<dbReference type="InterPro" id="IPR043325">
    <property type="entry name" value="LTSS"/>
</dbReference>
<feature type="signal peptide" evidence="10">
    <location>
        <begin position="1"/>
        <end position="23"/>
    </location>
</feature>
<feature type="compositionally biased region" description="Polar residues" evidence="9">
    <location>
        <begin position="176"/>
        <end position="186"/>
    </location>
</feature>
<evidence type="ECO:0000256" key="8">
    <source>
        <dbReference type="ARBA" id="ARBA00023288"/>
    </source>
</evidence>
<protein>
    <submittedName>
        <fullName evidence="12">Bifunctional inhibitor/lipid-transfer protein/seed storage 2S albumin superfamily protein</fullName>
    </submittedName>
</protein>
<dbReference type="SUPFAM" id="SSF47699">
    <property type="entry name" value="Bifunctional inhibitor/lipid-transfer protein/seed storage 2S albumin"/>
    <property type="match status" value="1"/>
</dbReference>
<evidence type="ECO:0000256" key="4">
    <source>
        <dbReference type="ARBA" id="ARBA00022622"/>
    </source>
</evidence>
<evidence type="ECO:0000256" key="9">
    <source>
        <dbReference type="SAM" id="MobiDB-lite"/>
    </source>
</evidence>
<gene>
    <name evidence="12" type="ORF">CTI12_AA289170</name>
</gene>
<keyword evidence="5 10" id="KW-0732">Signal</keyword>
<evidence type="ECO:0000256" key="3">
    <source>
        <dbReference type="ARBA" id="ARBA00022475"/>
    </source>
</evidence>
<evidence type="ECO:0000313" key="12">
    <source>
        <dbReference type="EMBL" id="PWA70423.1"/>
    </source>
</evidence>
<dbReference type="PANTHER" id="PTHR33044">
    <property type="entry name" value="BIFUNCTIONAL INHIBITOR/LIPID-TRANSFER PROTEIN/SEED STORAGE 2S ALBUMIN SUPERFAMILY PROTEIN-RELATED"/>
    <property type="match status" value="1"/>
</dbReference>
<evidence type="ECO:0000256" key="10">
    <source>
        <dbReference type="SAM" id="SignalP"/>
    </source>
</evidence>
<keyword evidence="3" id="KW-1003">Cell membrane</keyword>
<dbReference type="AlphaFoldDB" id="A0A2U1NA97"/>
<keyword evidence="8" id="KW-0449">Lipoprotein</keyword>
<proteinExistence type="inferred from homology"/>
<dbReference type="Gene3D" id="1.10.110.10">
    <property type="entry name" value="Plant lipid-transfer and hydrophobic proteins"/>
    <property type="match status" value="1"/>
</dbReference>